<feature type="compositionally biased region" description="Basic and acidic residues" evidence="1">
    <location>
        <begin position="75"/>
        <end position="85"/>
    </location>
</feature>
<name>A0A8S1BS17_ARCPL</name>
<comment type="caution">
    <text evidence="2">The sequence shown here is derived from an EMBL/GenBank/DDBJ whole genome shotgun (WGS) entry which is preliminary data.</text>
</comment>
<dbReference type="EMBL" id="CADEBD010000989">
    <property type="protein sequence ID" value="CAB3261609.1"/>
    <property type="molecule type" value="Genomic_DNA"/>
</dbReference>
<proteinExistence type="predicted"/>
<feature type="region of interest" description="Disordered" evidence="1">
    <location>
        <begin position="1"/>
        <end position="85"/>
    </location>
</feature>
<protein>
    <submittedName>
        <fullName evidence="2">Uncharacterized protein</fullName>
    </submittedName>
</protein>
<organism evidence="2 3">
    <name type="scientific">Arctia plantaginis</name>
    <name type="common">Wood tiger moth</name>
    <name type="synonym">Phalaena plantaginis</name>
    <dbReference type="NCBI Taxonomy" id="874455"/>
    <lineage>
        <taxon>Eukaryota</taxon>
        <taxon>Metazoa</taxon>
        <taxon>Ecdysozoa</taxon>
        <taxon>Arthropoda</taxon>
        <taxon>Hexapoda</taxon>
        <taxon>Insecta</taxon>
        <taxon>Pterygota</taxon>
        <taxon>Neoptera</taxon>
        <taxon>Endopterygota</taxon>
        <taxon>Lepidoptera</taxon>
        <taxon>Glossata</taxon>
        <taxon>Ditrysia</taxon>
        <taxon>Noctuoidea</taxon>
        <taxon>Erebidae</taxon>
        <taxon>Arctiinae</taxon>
        <taxon>Arctia</taxon>
    </lineage>
</organism>
<gene>
    <name evidence="2" type="ORF">APLA_LOCUS17389</name>
</gene>
<evidence type="ECO:0000313" key="2">
    <source>
        <dbReference type="EMBL" id="CAB3261609.1"/>
    </source>
</evidence>
<sequence length="85" mass="9356">MRAGRTGPQHKGHRLGPRTAYRTAALREGQGKEIRPGRWKKHARPGAPWGWGRTPLPEDEPVDEAGPGAAPGRPQELDAQRAHRV</sequence>
<dbReference type="AlphaFoldDB" id="A0A8S1BS17"/>
<dbReference type="OrthoDB" id="9971063at2759"/>
<evidence type="ECO:0000313" key="3">
    <source>
        <dbReference type="Proteomes" id="UP000494256"/>
    </source>
</evidence>
<evidence type="ECO:0000256" key="1">
    <source>
        <dbReference type="SAM" id="MobiDB-lite"/>
    </source>
</evidence>
<dbReference type="Proteomes" id="UP000494256">
    <property type="component" value="Unassembled WGS sequence"/>
</dbReference>
<reference evidence="2 3" key="1">
    <citation type="submission" date="2020-04" db="EMBL/GenBank/DDBJ databases">
        <authorList>
            <person name="Wallbank WR R."/>
            <person name="Pardo Diaz C."/>
            <person name="Kozak K."/>
            <person name="Martin S."/>
            <person name="Jiggins C."/>
            <person name="Moest M."/>
            <person name="Warren A I."/>
            <person name="Byers J.R.P. K."/>
            <person name="Montejo-Kovacevich G."/>
            <person name="Yen C E."/>
        </authorList>
    </citation>
    <scope>NUCLEOTIDE SEQUENCE [LARGE SCALE GENOMIC DNA]</scope>
</reference>
<accession>A0A8S1BS17</accession>